<dbReference type="EMBL" id="CP007026">
    <property type="protein sequence ID" value="AJA92820.1"/>
    <property type="molecule type" value="Genomic_DNA"/>
</dbReference>
<name>A0A0A7V824_9ARCH</name>
<dbReference type="HOGENOM" id="CLU_202265_0_0_2"/>
<protein>
    <submittedName>
        <fullName evidence="1">Uncharacterized protein</fullName>
    </submittedName>
</protein>
<evidence type="ECO:0000313" key="4">
    <source>
        <dbReference type="Proteomes" id="UP000241022"/>
    </source>
</evidence>
<keyword evidence="4" id="KW-1185">Reference proteome</keyword>
<dbReference type="RefSeq" id="WP_048105136.1">
    <property type="nucleotide sequence ID" value="NZ_CP007026.1"/>
</dbReference>
<reference evidence="2 4" key="3">
    <citation type="submission" date="2018-04" db="EMBL/GenBank/DDBJ databases">
        <title>Transcriptomics of ammonia oxidizing archaea.</title>
        <authorList>
            <person name="Carini P."/>
        </authorList>
    </citation>
    <scope>NUCLEOTIDE SEQUENCE [LARGE SCALE GENOMIC DNA]</scope>
    <source>
        <strain evidence="2 4">U25</strain>
    </source>
</reference>
<evidence type="ECO:0000313" key="2">
    <source>
        <dbReference type="EMBL" id="PTL87897.1"/>
    </source>
</evidence>
<proteinExistence type="predicted"/>
<sequence>MKNLALLAILFAGVFSIGLISSADAHPHVSLELMNTHSHEILTSQDFVIHTFEQVVLFVSQLQSVIFR</sequence>
<gene>
    <name evidence="2" type="ORF">A7X95_01045</name>
    <name evidence="1" type="ORF">T478_0634</name>
</gene>
<dbReference type="Proteomes" id="UP000241022">
    <property type="component" value="Unassembled WGS sequence"/>
</dbReference>
<dbReference type="KEGG" id="nbv:T478_0634"/>
<accession>A0A0A7V824</accession>
<reference evidence="2" key="2">
    <citation type="submission" date="2016-05" db="EMBL/GenBank/DDBJ databases">
        <authorList>
            <person name="Lavstsen T."/>
            <person name="Jespersen J.S."/>
        </authorList>
    </citation>
    <scope>NUCLEOTIDE SEQUENCE [LARGE SCALE GENOMIC DNA]</scope>
    <source>
        <strain evidence="2">U25</strain>
    </source>
</reference>
<organism evidence="1 3">
    <name type="scientific">Candidatus Nitrosopelagicus brevis</name>
    <dbReference type="NCBI Taxonomy" id="1410606"/>
    <lineage>
        <taxon>Archaea</taxon>
        <taxon>Nitrososphaerota</taxon>
    </lineage>
</organism>
<dbReference type="GeneID" id="24816526"/>
<dbReference type="AlphaFoldDB" id="A0A0A7V824"/>
<dbReference type="Proteomes" id="UP000030944">
    <property type="component" value="Chromosome"/>
</dbReference>
<evidence type="ECO:0000313" key="1">
    <source>
        <dbReference type="EMBL" id="AJA92820.1"/>
    </source>
</evidence>
<dbReference type="OrthoDB" id="3287at2157"/>
<reference evidence="1 3" key="1">
    <citation type="journal article" date="2015" name="Proc. Natl. Acad. Sci. U.S.A.">
        <title>Genomic and proteomic characterization of "Candidatus Nitrosopelagicus brevis": An ammonia-oxidizing archaeon from the open ocean.</title>
        <authorList>
            <person name="Santoro A.E."/>
            <person name="Dupont C.L."/>
            <person name="Richter R.A."/>
            <person name="Craig M.T."/>
            <person name="Carini P."/>
            <person name="McIlvin M.R."/>
            <person name="Yang Y."/>
            <person name="Orsi W.D."/>
            <person name="Moran D.M."/>
            <person name="Saito M.A."/>
        </authorList>
    </citation>
    <scope>NUCLEOTIDE SEQUENCE [LARGE SCALE GENOMIC DNA]</scope>
    <source>
        <strain evidence="1">CN25</strain>
        <strain evidence="3">V2</strain>
    </source>
</reference>
<evidence type="ECO:0000313" key="3">
    <source>
        <dbReference type="Proteomes" id="UP000030944"/>
    </source>
</evidence>
<dbReference type="EMBL" id="LXWN01000001">
    <property type="protein sequence ID" value="PTL87897.1"/>
    <property type="molecule type" value="Genomic_DNA"/>
</dbReference>